<proteinExistence type="predicted"/>
<feature type="domain" description="Methyltransferase type 11" evidence="1">
    <location>
        <begin position="84"/>
        <end position="179"/>
    </location>
</feature>
<accession>A0ABC9ADW0</accession>
<organism evidence="2 3">
    <name type="scientific">Urochloa decumbens</name>
    <dbReference type="NCBI Taxonomy" id="240449"/>
    <lineage>
        <taxon>Eukaryota</taxon>
        <taxon>Viridiplantae</taxon>
        <taxon>Streptophyta</taxon>
        <taxon>Embryophyta</taxon>
        <taxon>Tracheophyta</taxon>
        <taxon>Spermatophyta</taxon>
        <taxon>Magnoliopsida</taxon>
        <taxon>Liliopsida</taxon>
        <taxon>Poales</taxon>
        <taxon>Poaceae</taxon>
        <taxon>PACMAD clade</taxon>
        <taxon>Panicoideae</taxon>
        <taxon>Panicodae</taxon>
        <taxon>Paniceae</taxon>
        <taxon>Melinidinae</taxon>
        <taxon>Urochloa</taxon>
    </lineage>
</organism>
<name>A0ABC9ADW0_9POAL</name>
<protein>
    <recommendedName>
        <fullName evidence="1">Methyltransferase type 11 domain-containing protein</fullName>
    </recommendedName>
</protein>
<dbReference type="AlphaFoldDB" id="A0ABC9ADW0"/>
<keyword evidence="3" id="KW-1185">Reference proteome</keyword>
<dbReference type="Proteomes" id="UP001497457">
    <property type="component" value="Chromosome 20rd"/>
</dbReference>
<dbReference type="PANTHER" id="PTHR44575">
    <property type="entry name" value="OS01G0589200 PROTEIN"/>
    <property type="match status" value="1"/>
</dbReference>
<dbReference type="CDD" id="cd02440">
    <property type="entry name" value="AdoMet_MTases"/>
    <property type="match status" value="1"/>
</dbReference>
<dbReference type="InterPro" id="IPR029063">
    <property type="entry name" value="SAM-dependent_MTases_sf"/>
</dbReference>
<gene>
    <name evidence="2" type="ORF">URODEC1_LOCUS53201</name>
</gene>
<dbReference type="InterPro" id="IPR013216">
    <property type="entry name" value="Methyltransf_11"/>
</dbReference>
<dbReference type="EMBL" id="OZ075130">
    <property type="protein sequence ID" value="CAL4975535.1"/>
    <property type="molecule type" value="Genomic_DNA"/>
</dbReference>
<evidence type="ECO:0000313" key="2">
    <source>
        <dbReference type="EMBL" id="CAL4975535.1"/>
    </source>
</evidence>
<evidence type="ECO:0000313" key="3">
    <source>
        <dbReference type="Proteomes" id="UP001497457"/>
    </source>
</evidence>
<dbReference type="Gene3D" id="3.40.50.150">
    <property type="entry name" value="Vaccinia Virus protein VP39"/>
    <property type="match status" value="1"/>
</dbReference>
<dbReference type="SUPFAM" id="SSF53335">
    <property type="entry name" value="S-adenosyl-L-methionine-dependent methyltransferases"/>
    <property type="match status" value="1"/>
</dbReference>
<dbReference type="PANTHER" id="PTHR44575:SF2">
    <property type="entry name" value="OS01G0589200 PROTEIN"/>
    <property type="match status" value="1"/>
</dbReference>
<sequence>MWLLSCLRQYLHQLCYHSPDLKDLHTQQPEELRFDSCLLHQGPDQMAGLFSKQAAAYAAARPVYPKDLFTKLAALTAHHCLAWDVGTGNGQAAIGVAEHYDSVLATDVSEEQLLHAVPHPKVRYLHTPNATPGEDLVTTLGGEQSVDLITVAEAVHWCDLPAFYDIARRVLRRPGGVIAVWGYNYHISPVEDMMTRFFNTTLPYWDTRARYCMNRYKDLPFPFDDIGLGREGEPVSLDVDHEMSFEGLIGMLRSWSAVTMAKQQGVDLLGERMVKELEEEWGGASLVRKVTFKAFLLAGTPRADD</sequence>
<evidence type="ECO:0000259" key="1">
    <source>
        <dbReference type="Pfam" id="PF08241"/>
    </source>
</evidence>
<reference evidence="3" key="1">
    <citation type="submission" date="2024-06" db="EMBL/GenBank/DDBJ databases">
        <authorList>
            <person name="Ryan C."/>
        </authorList>
    </citation>
    <scope>NUCLEOTIDE SEQUENCE [LARGE SCALE GENOMIC DNA]</scope>
</reference>
<reference evidence="2 3" key="2">
    <citation type="submission" date="2024-10" db="EMBL/GenBank/DDBJ databases">
        <authorList>
            <person name="Ryan C."/>
        </authorList>
    </citation>
    <scope>NUCLEOTIDE SEQUENCE [LARGE SCALE GENOMIC DNA]</scope>
</reference>
<dbReference type="Pfam" id="PF08241">
    <property type="entry name" value="Methyltransf_11"/>
    <property type="match status" value="1"/>
</dbReference>